<feature type="compositionally biased region" description="Basic and acidic residues" evidence="1">
    <location>
        <begin position="229"/>
        <end position="245"/>
    </location>
</feature>
<sequence>MPTIPRTAASGAGKVISQMYKPGGALDSDTGETQFIAGLEAPQSTPPRLPLRSKTNTQATVPTTPHRKLRSPSPQSNFGAEDFLTEIDGILVENGDMRKKLKRLKVQVARFIAQMKTSPLKRPAGPDTPRQGRDKNSSPRAGSPSTKRANRAHSRLGARVIKVYAAHKAELDGQEAHLLRIKQERHAMPEYHPKQVAAFAAHKVDLEAQEERWHVIKQENVSEVEVPPVEEKPAVNEEDHSHAGESEEDTNSEYLVESYHKIAESDYEDFPESYEQRLIDKIWAGYSGDKLFYCSK</sequence>
<evidence type="ECO:0000313" key="3">
    <source>
        <dbReference type="Proteomes" id="UP000054279"/>
    </source>
</evidence>
<proteinExistence type="predicted"/>
<feature type="region of interest" description="Disordered" evidence="1">
    <location>
        <begin position="220"/>
        <end position="255"/>
    </location>
</feature>
<keyword evidence="3" id="KW-1185">Reference proteome</keyword>
<feature type="region of interest" description="Disordered" evidence="1">
    <location>
        <begin position="115"/>
        <end position="154"/>
    </location>
</feature>
<name>A0A0C9UYM4_SPHS4</name>
<feature type="compositionally biased region" description="Polar residues" evidence="1">
    <location>
        <begin position="138"/>
        <end position="147"/>
    </location>
</feature>
<dbReference type="HOGENOM" id="CLU_957021_0_0_1"/>
<gene>
    <name evidence="2" type="ORF">M422DRAFT_263520</name>
</gene>
<evidence type="ECO:0000313" key="2">
    <source>
        <dbReference type="EMBL" id="KIJ34382.1"/>
    </source>
</evidence>
<dbReference type="AlphaFoldDB" id="A0A0C9UYM4"/>
<dbReference type="Proteomes" id="UP000054279">
    <property type="component" value="Unassembled WGS sequence"/>
</dbReference>
<feature type="compositionally biased region" description="Polar residues" evidence="1">
    <location>
        <begin position="53"/>
        <end position="63"/>
    </location>
</feature>
<dbReference type="EMBL" id="KN837200">
    <property type="protein sequence ID" value="KIJ34382.1"/>
    <property type="molecule type" value="Genomic_DNA"/>
</dbReference>
<accession>A0A0C9UYM4</accession>
<organism evidence="2 3">
    <name type="scientific">Sphaerobolus stellatus (strain SS14)</name>
    <dbReference type="NCBI Taxonomy" id="990650"/>
    <lineage>
        <taxon>Eukaryota</taxon>
        <taxon>Fungi</taxon>
        <taxon>Dikarya</taxon>
        <taxon>Basidiomycota</taxon>
        <taxon>Agaricomycotina</taxon>
        <taxon>Agaricomycetes</taxon>
        <taxon>Phallomycetidae</taxon>
        <taxon>Geastrales</taxon>
        <taxon>Sphaerobolaceae</taxon>
        <taxon>Sphaerobolus</taxon>
    </lineage>
</organism>
<evidence type="ECO:0000256" key="1">
    <source>
        <dbReference type="SAM" id="MobiDB-lite"/>
    </source>
</evidence>
<feature type="region of interest" description="Disordered" evidence="1">
    <location>
        <begin position="40"/>
        <end position="80"/>
    </location>
</feature>
<protein>
    <submittedName>
        <fullName evidence="2">Uncharacterized protein</fullName>
    </submittedName>
</protein>
<reference evidence="2 3" key="1">
    <citation type="submission" date="2014-06" db="EMBL/GenBank/DDBJ databases">
        <title>Evolutionary Origins and Diversification of the Mycorrhizal Mutualists.</title>
        <authorList>
            <consortium name="DOE Joint Genome Institute"/>
            <consortium name="Mycorrhizal Genomics Consortium"/>
            <person name="Kohler A."/>
            <person name="Kuo A."/>
            <person name="Nagy L.G."/>
            <person name="Floudas D."/>
            <person name="Copeland A."/>
            <person name="Barry K.W."/>
            <person name="Cichocki N."/>
            <person name="Veneault-Fourrey C."/>
            <person name="LaButti K."/>
            <person name="Lindquist E.A."/>
            <person name="Lipzen A."/>
            <person name="Lundell T."/>
            <person name="Morin E."/>
            <person name="Murat C."/>
            <person name="Riley R."/>
            <person name="Ohm R."/>
            <person name="Sun H."/>
            <person name="Tunlid A."/>
            <person name="Henrissat B."/>
            <person name="Grigoriev I.V."/>
            <person name="Hibbett D.S."/>
            <person name="Martin F."/>
        </authorList>
    </citation>
    <scope>NUCLEOTIDE SEQUENCE [LARGE SCALE GENOMIC DNA]</scope>
    <source>
        <strain evidence="2 3">SS14</strain>
    </source>
</reference>